<feature type="transmembrane region" description="Helical" evidence="1">
    <location>
        <begin position="45"/>
        <end position="69"/>
    </location>
</feature>
<accession>A0A2V1D153</accession>
<protein>
    <submittedName>
        <fullName evidence="2">Uncharacterized protein</fullName>
    </submittedName>
</protein>
<keyword evidence="1" id="KW-1133">Transmembrane helix</keyword>
<organism evidence="2 3">
    <name type="scientific">Periconia macrospinosa</name>
    <dbReference type="NCBI Taxonomy" id="97972"/>
    <lineage>
        <taxon>Eukaryota</taxon>
        <taxon>Fungi</taxon>
        <taxon>Dikarya</taxon>
        <taxon>Ascomycota</taxon>
        <taxon>Pezizomycotina</taxon>
        <taxon>Dothideomycetes</taxon>
        <taxon>Pleosporomycetidae</taxon>
        <taxon>Pleosporales</taxon>
        <taxon>Massarineae</taxon>
        <taxon>Periconiaceae</taxon>
        <taxon>Periconia</taxon>
    </lineage>
</organism>
<feature type="non-terminal residue" evidence="2">
    <location>
        <position position="1"/>
    </location>
</feature>
<evidence type="ECO:0000313" key="3">
    <source>
        <dbReference type="Proteomes" id="UP000244855"/>
    </source>
</evidence>
<keyword evidence="3" id="KW-1185">Reference proteome</keyword>
<gene>
    <name evidence="2" type="ORF">DM02DRAFT_702941</name>
</gene>
<evidence type="ECO:0000256" key="1">
    <source>
        <dbReference type="SAM" id="Phobius"/>
    </source>
</evidence>
<keyword evidence="1" id="KW-0812">Transmembrane</keyword>
<dbReference type="AlphaFoldDB" id="A0A2V1D153"/>
<reference evidence="2 3" key="1">
    <citation type="journal article" date="2018" name="Sci. Rep.">
        <title>Comparative genomics provides insights into the lifestyle and reveals functional heterogeneity of dark septate endophytic fungi.</title>
        <authorList>
            <person name="Knapp D.G."/>
            <person name="Nemeth J.B."/>
            <person name="Barry K."/>
            <person name="Hainaut M."/>
            <person name="Henrissat B."/>
            <person name="Johnson J."/>
            <person name="Kuo A."/>
            <person name="Lim J.H.P."/>
            <person name="Lipzen A."/>
            <person name="Nolan M."/>
            <person name="Ohm R.A."/>
            <person name="Tamas L."/>
            <person name="Grigoriev I.V."/>
            <person name="Spatafora J.W."/>
            <person name="Nagy L.G."/>
            <person name="Kovacs G.M."/>
        </authorList>
    </citation>
    <scope>NUCLEOTIDE SEQUENCE [LARGE SCALE GENOMIC DNA]</scope>
    <source>
        <strain evidence="2 3">DSE2036</strain>
    </source>
</reference>
<dbReference type="Proteomes" id="UP000244855">
    <property type="component" value="Unassembled WGS sequence"/>
</dbReference>
<proteinExistence type="predicted"/>
<keyword evidence="1" id="KW-0472">Membrane</keyword>
<sequence length="76" mass="8383">FSSQNETSCPQRSAVYPARRGVCLVYRDRNTYSLPPVLGIVSSSLILHCLGICVCSITLVALVASLWLLRMARRSL</sequence>
<name>A0A2V1D153_9PLEO</name>
<dbReference type="EMBL" id="KZ805783">
    <property type="protein sequence ID" value="PVH91770.1"/>
    <property type="molecule type" value="Genomic_DNA"/>
</dbReference>
<evidence type="ECO:0000313" key="2">
    <source>
        <dbReference type="EMBL" id="PVH91770.1"/>
    </source>
</evidence>